<dbReference type="Proteomes" id="UP000436088">
    <property type="component" value="Unassembled WGS sequence"/>
</dbReference>
<keyword evidence="4" id="KW-1185">Reference proteome</keyword>
<gene>
    <name evidence="3" type="ORF">F3Y22_tig00116951pilonHSYRG00767</name>
</gene>
<dbReference type="InterPro" id="IPR050747">
    <property type="entry name" value="Mitochondrial_chaperone_BCS1"/>
</dbReference>
<feature type="compositionally biased region" description="Basic and acidic residues" evidence="1">
    <location>
        <begin position="96"/>
        <end position="112"/>
    </location>
</feature>
<dbReference type="InterPro" id="IPR058017">
    <property type="entry name" value="At3g28540-like_C"/>
</dbReference>
<sequence length="112" mass="12727">MDVHIYMGYCSPAGFRKLASSYIGIKDDKLFSCIDDLIKSIEVTPAEVAQQLMISDEPRVALQGLTEFLNTKKKDIEKAAVEQKERVIEEEEETEEKNAERQNSELAESESR</sequence>
<accession>A0A6A2WYL4</accession>
<evidence type="ECO:0000256" key="1">
    <source>
        <dbReference type="SAM" id="MobiDB-lite"/>
    </source>
</evidence>
<proteinExistence type="predicted"/>
<protein>
    <recommendedName>
        <fullName evidence="2">AAA+ ATPase At3g28540-like C-terminal domain-containing protein</fullName>
    </recommendedName>
</protein>
<dbReference type="EMBL" id="VEPZ02001731">
    <property type="protein sequence ID" value="KAE8660750.1"/>
    <property type="molecule type" value="Genomic_DNA"/>
</dbReference>
<evidence type="ECO:0000313" key="4">
    <source>
        <dbReference type="Proteomes" id="UP000436088"/>
    </source>
</evidence>
<name>A0A6A2WYL4_HIBSY</name>
<evidence type="ECO:0000313" key="3">
    <source>
        <dbReference type="EMBL" id="KAE8660750.1"/>
    </source>
</evidence>
<dbReference type="Pfam" id="PF25568">
    <property type="entry name" value="AAA_lid_At3g28540"/>
    <property type="match status" value="1"/>
</dbReference>
<dbReference type="AlphaFoldDB" id="A0A6A2WYL4"/>
<organism evidence="3 4">
    <name type="scientific">Hibiscus syriacus</name>
    <name type="common">Rose of Sharon</name>
    <dbReference type="NCBI Taxonomy" id="106335"/>
    <lineage>
        <taxon>Eukaryota</taxon>
        <taxon>Viridiplantae</taxon>
        <taxon>Streptophyta</taxon>
        <taxon>Embryophyta</taxon>
        <taxon>Tracheophyta</taxon>
        <taxon>Spermatophyta</taxon>
        <taxon>Magnoliopsida</taxon>
        <taxon>eudicotyledons</taxon>
        <taxon>Gunneridae</taxon>
        <taxon>Pentapetalae</taxon>
        <taxon>rosids</taxon>
        <taxon>malvids</taxon>
        <taxon>Malvales</taxon>
        <taxon>Malvaceae</taxon>
        <taxon>Malvoideae</taxon>
        <taxon>Hibiscus</taxon>
    </lineage>
</organism>
<evidence type="ECO:0000259" key="2">
    <source>
        <dbReference type="Pfam" id="PF25568"/>
    </source>
</evidence>
<comment type="caution">
    <text evidence="3">The sequence shown here is derived from an EMBL/GenBank/DDBJ whole genome shotgun (WGS) entry which is preliminary data.</text>
</comment>
<dbReference type="Gene3D" id="6.10.280.40">
    <property type="match status" value="1"/>
</dbReference>
<feature type="domain" description="AAA+ ATPase At3g28540-like C-terminal" evidence="2">
    <location>
        <begin position="10"/>
        <end position="78"/>
    </location>
</feature>
<dbReference type="PANTHER" id="PTHR23070">
    <property type="entry name" value="BCS1 AAA-TYPE ATPASE"/>
    <property type="match status" value="1"/>
</dbReference>
<feature type="region of interest" description="Disordered" evidence="1">
    <location>
        <begin position="85"/>
        <end position="112"/>
    </location>
</feature>
<reference evidence="3" key="1">
    <citation type="submission" date="2019-09" db="EMBL/GenBank/DDBJ databases">
        <title>Draft genome information of white flower Hibiscus syriacus.</title>
        <authorList>
            <person name="Kim Y.-M."/>
        </authorList>
    </citation>
    <scope>NUCLEOTIDE SEQUENCE [LARGE SCALE GENOMIC DNA]</scope>
    <source>
        <strain evidence="3">YM2019G1</strain>
    </source>
</reference>